<dbReference type="AlphaFoldDB" id="A0AAN9YBT2"/>
<keyword evidence="2" id="KW-1185">Reference proteome</keyword>
<dbReference type="EMBL" id="JBBCAQ010000002">
    <property type="protein sequence ID" value="KAK7605240.1"/>
    <property type="molecule type" value="Genomic_DNA"/>
</dbReference>
<evidence type="ECO:0000313" key="1">
    <source>
        <dbReference type="EMBL" id="KAK7605240.1"/>
    </source>
</evidence>
<accession>A0AAN9YBT2</accession>
<proteinExistence type="predicted"/>
<gene>
    <name evidence="1" type="ORF">V9T40_007098</name>
</gene>
<evidence type="ECO:0000313" key="2">
    <source>
        <dbReference type="Proteomes" id="UP001367676"/>
    </source>
</evidence>
<name>A0AAN9YBT2_9HEMI</name>
<reference evidence="1 2" key="1">
    <citation type="submission" date="2024-03" db="EMBL/GenBank/DDBJ databases">
        <title>Adaptation during the transition from Ophiocordyceps entomopathogen to insect associate is accompanied by gene loss and intensified selection.</title>
        <authorList>
            <person name="Ward C.M."/>
            <person name="Onetto C.A."/>
            <person name="Borneman A.R."/>
        </authorList>
    </citation>
    <scope>NUCLEOTIDE SEQUENCE [LARGE SCALE GENOMIC DNA]</scope>
    <source>
        <strain evidence="1">AWRI1</strain>
        <tissue evidence="1">Single Adult Female</tissue>
    </source>
</reference>
<organism evidence="1 2">
    <name type="scientific">Parthenolecanium corni</name>
    <dbReference type="NCBI Taxonomy" id="536013"/>
    <lineage>
        <taxon>Eukaryota</taxon>
        <taxon>Metazoa</taxon>
        <taxon>Ecdysozoa</taxon>
        <taxon>Arthropoda</taxon>
        <taxon>Hexapoda</taxon>
        <taxon>Insecta</taxon>
        <taxon>Pterygota</taxon>
        <taxon>Neoptera</taxon>
        <taxon>Paraneoptera</taxon>
        <taxon>Hemiptera</taxon>
        <taxon>Sternorrhyncha</taxon>
        <taxon>Coccoidea</taxon>
        <taxon>Coccidae</taxon>
        <taxon>Parthenolecanium</taxon>
    </lineage>
</organism>
<protein>
    <submittedName>
        <fullName evidence="1">Uncharacterized protein</fullName>
    </submittedName>
</protein>
<sequence>MCIARELDEMFEEMLITLYSTDLILLGAVGISSPTSFPSDSFRPYRYSDIDMFAALRHSCYRRSNTWPVVVVNLGRNGCTTTTQLDANFNERTPLESTNGGVSSCAGTAILDPRKVATLSRHYYPEGGWGWVILGCCIIVHLLNHGLQLSFGILIIPIDIRFGSQHEHTGMCNISSG</sequence>
<comment type="caution">
    <text evidence="1">The sequence shown here is derived from an EMBL/GenBank/DDBJ whole genome shotgun (WGS) entry which is preliminary data.</text>
</comment>
<dbReference type="Proteomes" id="UP001367676">
    <property type="component" value="Unassembled WGS sequence"/>
</dbReference>